<protein>
    <recommendedName>
        <fullName evidence="3">Cytoplasmic protein</fullName>
    </recommendedName>
</protein>
<reference evidence="1 2" key="1">
    <citation type="submission" date="2007-06" db="EMBL/GenBank/DDBJ databases">
        <authorList>
            <person name="Shimkets L."/>
            <person name="Ferriera S."/>
            <person name="Johnson J."/>
            <person name="Kravitz S."/>
            <person name="Beeson K."/>
            <person name="Sutton G."/>
            <person name="Rogers Y.-H."/>
            <person name="Friedman R."/>
            <person name="Frazier M."/>
            <person name="Venter J.C."/>
        </authorList>
    </citation>
    <scope>NUCLEOTIDE SEQUENCE [LARGE SCALE GENOMIC DNA]</scope>
    <source>
        <strain evidence="1 2">SIR-1</strain>
    </source>
</reference>
<proteinExistence type="predicted"/>
<dbReference type="PANTHER" id="PTHR30528:SF0">
    <property type="entry name" value="CYTOPLASMIC PROTEIN"/>
    <property type="match status" value="1"/>
</dbReference>
<dbReference type="AlphaFoldDB" id="A6G6P9"/>
<organism evidence="1 2">
    <name type="scientific">Plesiocystis pacifica SIR-1</name>
    <dbReference type="NCBI Taxonomy" id="391625"/>
    <lineage>
        <taxon>Bacteria</taxon>
        <taxon>Pseudomonadati</taxon>
        <taxon>Myxococcota</taxon>
        <taxon>Polyangia</taxon>
        <taxon>Nannocystales</taxon>
        <taxon>Nannocystaceae</taxon>
        <taxon>Plesiocystis</taxon>
    </lineage>
</organism>
<dbReference type="PANTHER" id="PTHR30528">
    <property type="entry name" value="CYTOPLASMIC PROTEIN"/>
    <property type="match status" value="1"/>
</dbReference>
<dbReference type="STRING" id="391625.PPSIR1_33464"/>
<accession>A6G6P9</accession>
<dbReference type="RefSeq" id="WP_006972398.1">
    <property type="nucleotide sequence ID" value="NZ_ABCS01000030.1"/>
</dbReference>
<dbReference type="Proteomes" id="UP000005801">
    <property type="component" value="Unassembled WGS sequence"/>
</dbReference>
<dbReference type="EMBL" id="ABCS01000030">
    <property type="protein sequence ID" value="EDM78526.1"/>
    <property type="molecule type" value="Genomic_DNA"/>
</dbReference>
<comment type="caution">
    <text evidence="1">The sequence shown here is derived from an EMBL/GenBank/DDBJ whole genome shotgun (WGS) entry which is preliminary data.</text>
</comment>
<evidence type="ECO:0008006" key="3">
    <source>
        <dbReference type="Google" id="ProtNLM"/>
    </source>
</evidence>
<name>A6G6P9_9BACT</name>
<dbReference type="eggNOG" id="COG3214">
    <property type="taxonomic scope" value="Bacteria"/>
</dbReference>
<evidence type="ECO:0000313" key="2">
    <source>
        <dbReference type="Proteomes" id="UP000005801"/>
    </source>
</evidence>
<sequence length="400" mass="45436">MARTQSIRAATARRIALAAQGFRDPRPKGAADRRHLRRVMRRLQLLQLDSIPIVIRTQYMPPFSRLGPYAPELLDRVAYRDDEWFEAWCHEASLLPVEDEPLLRWQKARTERGETWKHLAKFICENEAYLDEVLAQVKERPMAPGELDDPRPRDGEWWGGRSGGSVALDCLFRLGKLGIRRRPGFVKEFDLLERIVPAPILAAPTPTEEDAHRELLMRAAASYGIATAADLVDYHRLPKRPAKARVAELVEEGRLVEVEVEGWSRPGLLHPDAKLPRRVDACALLSPFDPVVWFRDRAARLFDFHYKIEIYTPAAKRVYGYYVLPFLLGDRLVARVDLKTDRDAGVLRVLGAFAEPGVDKAEVVEGLGRALDELSAFVGAERWQVSGRKGDLSTALRRLR</sequence>
<gene>
    <name evidence="1" type="ORF">PPSIR1_33464</name>
</gene>
<evidence type="ECO:0000313" key="1">
    <source>
        <dbReference type="EMBL" id="EDM78526.1"/>
    </source>
</evidence>
<dbReference type="OrthoDB" id="9787207at2"/>
<dbReference type="Pfam" id="PF06224">
    <property type="entry name" value="AlkZ-like"/>
    <property type="match status" value="1"/>
</dbReference>
<keyword evidence="2" id="KW-1185">Reference proteome</keyword>
<dbReference type="InterPro" id="IPR009351">
    <property type="entry name" value="AlkZ-like"/>
</dbReference>